<organism evidence="1 2">
    <name type="scientific">Flaviramulus aquimarinus</name>
    <dbReference type="NCBI Taxonomy" id="1170456"/>
    <lineage>
        <taxon>Bacteria</taxon>
        <taxon>Pseudomonadati</taxon>
        <taxon>Bacteroidota</taxon>
        <taxon>Flavobacteriia</taxon>
        <taxon>Flavobacteriales</taxon>
        <taxon>Flavobacteriaceae</taxon>
        <taxon>Flaviramulus</taxon>
    </lineage>
</organism>
<evidence type="ECO:0008006" key="3">
    <source>
        <dbReference type="Google" id="ProtNLM"/>
    </source>
</evidence>
<comment type="caution">
    <text evidence="1">The sequence shown here is derived from an EMBL/GenBank/DDBJ whole genome shotgun (WGS) entry which is preliminary data.</text>
</comment>
<dbReference type="SUPFAM" id="SSF53335">
    <property type="entry name" value="S-adenosyl-L-methionine-dependent methyltransferases"/>
    <property type="match status" value="1"/>
</dbReference>
<evidence type="ECO:0000313" key="1">
    <source>
        <dbReference type="EMBL" id="GAA4889816.1"/>
    </source>
</evidence>
<evidence type="ECO:0000313" key="2">
    <source>
        <dbReference type="Proteomes" id="UP001500433"/>
    </source>
</evidence>
<sequence length="183" mass="21112">MNQKIKTSLAFAKNLLVTGAISETSRQVEIDICKHISKEDNKVIVEFGMGHGNITQEILNTISPTSKLYAFEVKESFCKHVREKIIDDRLIIVNDGAQNLKKHIKEDINTVISSIPFSFFSKEKGLAIIQDAYDLLENNSYYSQVLYTKFNFKKFQQIFEDCEITSNKNLLTEYIYHCKKTIE</sequence>
<gene>
    <name evidence="1" type="ORF">GCM10023311_12390</name>
</gene>
<dbReference type="Gene3D" id="3.40.50.150">
    <property type="entry name" value="Vaccinia Virus protein VP39"/>
    <property type="match status" value="1"/>
</dbReference>
<dbReference type="Proteomes" id="UP001500433">
    <property type="component" value="Unassembled WGS sequence"/>
</dbReference>
<dbReference type="InterPro" id="IPR029063">
    <property type="entry name" value="SAM-dependent_MTases_sf"/>
</dbReference>
<protein>
    <recommendedName>
        <fullName evidence="3">Methyltransferase domain-containing protein</fullName>
    </recommendedName>
</protein>
<keyword evidence="2" id="KW-1185">Reference proteome</keyword>
<reference evidence="2" key="1">
    <citation type="journal article" date="2019" name="Int. J. Syst. Evol. Microbiol.">
        <title>The Global Catalogue of Microorganisms (GCM) 10K type strain sequencing project: providing services to taxonomists for standard genome sequencing and annotation.</title>
        <authorList>
            <consortium name="The Broad Institute Genomics Platform"/>
            <consortium name="The Broad Institute Genome Sequencing Center for Infectious Disease"/>
            <person name="Wu L."/>
            <person name="Ma J."/>
        </authorList>
    </citation>
    <scope>NUCLEOTIDE SEQUENCE [LARGE SCALE GENOMIC DNA]</scope>
    <source>
        <strain evidence="2">JCM 18274</strain>
    </source>
</reference>
<dbReference type="RefSeq" id="WP_345273178.1">
    <property type="nucleotide sequence ID" value="NZ_BAABJH010000001.1"/>
</dbReference>
<proteinExistence type="predicted"/>
<accession>A0ABP9EYA4</accession>
<dbReference type="EMBL" id="BAABJH010000001">
    <property type="protein sequence ID" value="GAA4889816.1"/>
    <property type="molecule type" value="Genomic_DNA"/>
</dbReference>
<name>A0ABP9EYA4_9FLAO</name>